<evidence type="ECO:0000259" key="1">
    <source>
        <dbReference type="PROSITE" id="PS51781"/>
    </source>
</evidence>
<proteinExistence type="predicted"/>
<dbReference type="InterPro" id="IPR003646">
    <property type="entry name" value="SH3-like_bac-type"/>
</dbReference>
<reference evidence="2 3" key="1">
    <citation type="submission" date="2006-06" db="EMBL/GenBank/DDBJ databases">
        <authorList>
            <person name="Moran M.A."/>
            <person name="Ferriera S."/>
            <person name="Johnson J."/>
            <person name="Kravitz S."/>
            <person name="Beeson K."/>
            <person name="Sutton G."/>
            <person name="Rogers Y.-H."/>
            <person name="Friedman R."/>
            <person name="Frazier M."/>
            <person name="Venter J.C."/>
        </authorList>
    </citation>
    <scope>NUCLEOTIDE SEQUENCE [LARGE SCALE GENOMIC DNA]</scope>
    <source>
        <strain evidence="2 3">E-37</strain>
    </source>
</reference>
<evidence type="ECO:0000313" key="3">
    <source>
        <dbReference type="Proteomes" id="UP000005713"/>
    </source>
</evidence>
<organism evidence="2 3">
    <name type="scientific">Sagittula stellata (strain ATCC 700073 / DSM 11524 / E-37)</name>
    <dbReference type="NCBI Taxonomy" id="388399"/>
    <lineage>
        <taxon>Bacteria</taxon>
        <taxon>Pseudomonadati</taxon>
        <taxon>Pseudomonadota</taxon>
        <taxon>Alphaproteobacteria</taxon>
        <taxon>Rhodobacterales</taxon>
        <taxon>Roseobacteraceae</taxon>
        <taxon>Sagittula</taxon>
    </lineage>
</organism>
<dbReference type="Gene3D" id="2.30.30.40">
    <property type="entry name" value="SH3 Domains"/>
    <property type="match status" value="1"/>
</dbReference>
<feature type="domain" description="SH3b" evidence="1">
    <location>
        <begin position="134"/>
        <end position="199"/>
    </location>
</feature>
<keyword evidence="3" id="KW-1185">Reference proteome</keyword>
<dbReference type="PROSITE" id="PS51781">
    <property type="entry name" value="SH3B"/>
    <property type="match status" value="1"/>
</dbReference>
<keyword evidence="2" id="KW-0413">Isomerase</keyword>
<evidence type="ECO:0000313" key="2">
    <source>
        <dbReference type="EMBL" id="EBA06243.1"/>
    </source>
</evidence>
<dbReference type="OrthoDB" id="7433551at2"/>
<sequence>MGKIILLTFGVLGWAWYELSGGSAFVAGQNGVDWVATAQPSRAPVVSTSGAEPEAVTRADTTEMHAMVQPAVASPRPSQVKTVYVSSGSKMAVDSGKLALLDAAFTSEEDVQSDIHKVAATVDSVDEAVAAAVAEYRTVTGSRVNLRAGPSTSFDAVTQLLEGEEVEVLDETPDGWVKLRATDGNNIGWMSGSFLTASN</sequence>
<protein>
    <submittedName>
        <fullName evidence="2">DNA topoisomerase IV subunit A</fullName>
    </submittedName>
</protein>
<dbReference type="Pfam" id="PF08239">
    <property type="entry name" value="SH3_3"/>
    <property type="match status" value="1"/>
</dbReference>
<dbReference type="AlphaFoldDB" id="A3K971"/>
<dbReference type="RefSeq" id="WP_005862847.1">
    <property type="nucleotide sequence ID" value="NZ_AAYA01000017.1"/>
</dbReference>
<accession>A3K971</accession>
<comment type="caution">
    <text evidence="2">The sequence shown here is derived from an EMBL/GenBank/DDBJ whole genome shotgun (WGS) entry which is preliminary data.</text>
</comment>
<dbReference type="eggNOG" id="COG4991">
    <property type="taxonomic scope" value="Bacteria"/>
</dbReference>
<dbReference type="Proteomes" id="UP000005713">
    <property type="component" value="Unassembled WGS sequence"/>
</dbReference>
<gene>
    <name evidence="2" type="ORF">SSE37_15211</name>
</gene>
<name>A3K971_SAGS3</name>
<dbReference type="SMART" id="SM00287">
    <property type="entry name" value="SH3b"/>
    <property type="match status" value="1"/>
</dbReference>
<dbReference type="GO" id="GO:0016853">
    <property type="term" value="F:isomerase activity"/>
    <property type="evidence" value="ECO:0007669"/>
    <property type="project" value="UniProtKB-KW"/>
</dbReference>
<dbReference type="EMBL" id="AAYA01000017">
    <property type="protein sequence ID" value="EBA06243.1"/>
    <property type="molecule type" value="Genomic_DNA"/>
</dbReference>